<gene>
    <name evidence="4" type="ORF">HPB52_000999</name>
</gene>
<dbReference type="InterPro" id="IPR001878">
    <property type="entry name" value="Znf_CCHC"/>
</dbReference>
<dbReference type="PANTHER" id="PTHR37558:SF1">
    <property type="entry name" value="HTH CENPB-TYPE DOMAIN-CONTAINING PROTEIN"/>
    <property type="match status" value="1"/>
</dbReference>
<protein>
    <recommendedName>
        <fullName evidence="3">CCHC-type domain-containing protein</fullName>
    </recommendedName>
</protein>
<organism evidence="4 5">
    <name type="scientific">Rhipicephalus sanguineus</name>
    <name type="common">Brown dog tick</name>
    <name type="synonym">Ixodes sanguineus</name>
    <dbReference type="NCBI Taxonomy" id="34632"/>
    <lineage>
        <taxon>Eukaryota</taxon>
        <taxon>Metazoa</taxon>
        <taxon>Ecdysozoa</taxon>
        <taxon>Arthropoda</taxon>
        <taxon>Chelicerata</taxon>
        <taxon>Arachnida</taxon>
        <taxon>Acari</taxon>
        <taxon>Parasitiformes</taxon>
        <taxon>Ixodida</taxon>
        <taxon>Ixodoidea</taxon>
        <taxon>Ixodidae</taxon>
        <taxon>Rhipicephalinae</taxon>
        <taxon>Rhipicephalus</taxon>
        <taxon>Rhipicephalus</taxon>
    </lineage>
</organism>
<evidence type="ECO:0000256" key="2">
    <source>
        <dbReference type="SAM" id="MobiDB-lite"/>
    </source>
</evidence>
<feature type="region of interest" description="Disordered" evidence="2">
    <location>
        <begin position="1051"/>
        <end position="1110"/>
    </location>
</feature>
<dbReference type="Pfam" id="PF14529">
    <property type="entry name" value="Exo_endo_phos_2"/>
    <property type="match status" value="1"/>
</dbReference>
<reference evidence="4" key="2">
    <citation type="submission" date="2021-09" db="EMBL/GenBank/DDBJ databases">
        <authorList>
            <person name="Jia N."/>
            <person name="Wang J."/>
            <person name="Shi W."/>
            <person name="Du L."/>
            <person name="Sun Y."/>
            <person name="Zhan W."/>
            <person name="Jiang J."/>
            <person name="Wang Q."/>
            <person name="Zhang B."/>
            <person name="Ji P."/>
            <person name="Sakyi L.B."/>
            <person name="Cui X."/>
            <person name="Yuan T."/>
            <person name="Jiang B."/>
            <person name="Yang W."/>
            <person name="Lam T.T.-Y."/>
            <person name="Chang Q."/>
            <person name="Ding S."/>
            <person name="Wang X."/>
            <person name="Zhu J."/>
            <person name="Ruan X."/>
            <person name="Zhao L."/>
            <person name="Wei J."/>
            <person name="Que T."/>
            <person name="Du C."/>
            <person name="Cheng J."/>
            <person name="Dai P."/>
            <person name="Han X."/>
            <person name="Huang E."/>
            <person name="Gao Y."/>
            <person name="Liu J."/>
            <person name="Shao H."/>
            <person name="Ye R."/>
            <person name="Li L."/>
            <person name="Wei W."/>
            <person name="Wang X."/>
            <person name="Wang C."/>
            <person name="Huo Q."/>
            <person name="Li W."/>
            <person name="Guo W."/>
            <person name="Chen H."/>
            <person name="Chen S."/>
            <person name="Zhou L."/>
            <person name="Zhou L."/>
            <person name="Ni X."/>
            <person name="Tian J."/>
            <person name="Zhou Y."/>
            <person name="Sheng Y."/>
            <person name="Liu T."/>
            <person name="Pan Y."/>
            <person name="Xia L."/>
            <person name="Li J."/>
            <person name="Zhao F."/>
            <person name="Cao W."/>
        </authorList>
    </citation>
    <scope>NUCLEOTIDE SEQUENCE</scope>
    <source>
        <strain evidence="4">Rsan-2018</strain>
        <tissue evidence="4">Larvae</tissue>
    </source>
</reference>
<dbReference type="AlphaFoldDB" id="A0A9D4SMW0"/>
<evidence type="ECO:0000313" key="5">
    <source>
        <dbReference type="Proteomes" id="UP000821837"/>
    </source>
</evidence>
<reference evidence="4" key="1">
    <citation type="journal article" date="2020" name="Cell">
        <title>Large-Scale Comparative Analyses of Tick Genomes Elucidate Their Genetic Diversity and Vector Capacities.</title>
        <authorList>
            <consortium name="Tick Genome and Microbiome Consortium (TIGMIC)"/>
            <person name="Jia N."/>
            <person name="Wang J."/>
            <person name="Shi W."/>
            <person name="Du L."/>
            <person name="Sun Y."/>
            <person name="Zhan W."/>
            <person name="Jiang J.F."/>
            <person name="Wang Q."/>
            <person name="Zhang B."/>
            <person name="Ji P."/>
            <person name="Bell-Sakyi L."/>
            <person name="Cui X.M."/>
            <person name="Yuan T.T."/>
            <person name="Jiang B.G."/>
            <person name="Yang W.F."/>
            <person name="Lam T.T."/>
            <person name="Chang Q.C."/>
            <person name="Ding S.J."/>
            <person name="Wang X.J."/>
            <person name="Zhu J.G."/>
            <person name="Ruan X.D."/>
            <person name="Zhao L."/>
            <person name="Wei J.T."/>
            <person name="Ye R.Z."/>
            <person name="Que T.C."/>
            <person name="Du C.H."/>
            <person name="Zhou Y.H."/>
            <person name="Cheng J.X."/>
            <person name="Dai P.F."/>
            <person name="Guo W.B."/>
            <person name="Han X.H."/>
            <person name="Huang E.J."/>
            <person name="Li L.F."/>
            <person name="Wei W."/>
            <person name="Gao Y.C."/>
            <person name="Liu J.Z."/>
            <person name="Shao H.Z."/>
            <person name="Wang X."/>
            <person name="Wang C.C."/>
            <person name="Yang T.C."/>
            <person name="Huo Q.B."/>
            <person name="Li W."/>
            <person name="Chen H.Y."/>
            <person name="Chen S.E."/>
            <person name="Zhou L.G."/>
            <person name="Ni X.B."/>
            <person name="Tian J.H."/>
            <person name="Sheng Y."/>
            <person name="Liu T."/>
            <person name="Pan Y.S."/>
            <person name="Xia L.Y."/>
            <person name="Li J."/>
            <person name="Zhao F."/>
            <person name="Cao W.C."/>
        </authorList>
    </citation>
    <scope>NUCLEOTIDE SEQUENCE</scope>
    <source>
        <strain evidence="4">Rsan-2018</strain>
    </source>
</reference>
<dbReference type="VEuPathDB" id="VectorBase:RSAN_026790"/>
<dbReference type="InterPro" id="IPR005135">
    <property type="entry name" value="Endo/exonuclease/phosphatase"/>
</dbReference>
<feature type="region of interest" description="Disordered" evidence="2">
    <location>
        <begin position="328"/>
        <end position="417"/>
    </location>
</feature>
<feature type="compositionally biased region" description="Low complexity" evidence="2">
    <location>
        <begin position="383"/>
        <end position="397"/>
    </location>
</feature>
<keyword evidence="1" id="KW-0863">Zinc-finger</keyword>
<proteinExistence type="predicted"/>
<feature type="region of interest" description="Disordered" evidence="2">
    <location>
        <begin position="1"/>
        <end position="85"/>
    </location>
</feature>
<dbReference type="PROSITE" id="PS50158">
    <property type="entry name" value="ZF_CCHC"/>
    <property type="match status" value="1"/>
</dbReference>
<dbReference type="VEuPathDB" id="VectorBase:RSAN_040451"/>
<dbReference type="InterPro" id="IPR036691">
    <property type="entry name" value="Endo/exonu/phosph_ase_sf"/>
</dbReference>
<feature type="compositionally biased region" description="Polar residues" evidence="2">
    <location>
        <begin position="1066"/>
        <end position="1091"/>
    </location>
</feature>
<dbReference type="VEuPathDB" id="VectorBase:RSAN_056080"/>
<dbReference type="SUPFAM" id="SSF56219">
    <property type="entry name" value="DNase I-like"/>
    <property type="match status" value="1"/>
</dbReference>
<comment type="caution">
    <text evidence="4">The sequence shown here is derived from an EMBL/GenBank/DDBJ whole genome shotgun (WGS) entry which is preliminary data.</text>
</comment>
<accession>A0A9D4SMW0</accession>
<keyword evidence="1" id="KW-0862">Zinc</keyword>
<feature type="compositionally biased region" description="Polar residues" evidence="2">
    <location>
        <begin position="42"/>
        <end position="71"/>
    </location>
</feature>
<dbReference type="GO" id="GO:0003824">
    <property type="term" value="F:catalytic activity"/>
    <property type="evidence" value="ECO:0007669"/>
    <property type="project" value="InterPro"/>
</dbReference>
<keyword evidence="1" id="KW-0479">Metal-binding</keyword>
<keyword evidence="5" id="KW-1185">Reference proteome</keyword>
<sequence>MKEIVAGTEITPEEFEASEWLTQVNKSREARTSKGTTIPPASDTQDGRSTSHKTSNASNDDTAATDRSLTPRQRGRRLALNSVASKQPRLPSDALKLIVRPRGGLLLSKITNFILFEAVCTAANFPKSSVRGEDLIQVNPKQNTFAYCTPAVERAERVLRLKELVIGTHTYEISVYCAPDESQGRGVIRGVDLRLDRQGIQEELEDPRNPPIVDFRRLGNTTAVLLTFKEPRVPMWIYLCNARHRCNLYKKKFEVCYRCSELGHRADVCASTVIKCRGCAIPDPPSDHVCVPTCRLCGKQHITGDSRCKEIYRTPYIIKRRQWEALQQEEDSKQQDQATQRRVALKRSSRWDRQRSGSTQRKHRDRSASFPPLEADSSHKSSRPSSSSRAPTSATTPPGLPAGKPHGSTVPGTPSAAPPAAQTLILIMAGRSRNTTIWQWNCRGFARKRPVLQQFLASRDRPEIIALQEGGKHAQLAGYKTYTSGRANSQVATLVKRNINVIPHDIGSNFPDHVLLEILPRPSRKPGHCLFVLNVYSPPRDRRVEFGPLFLRVQQLAQHQPHIIMGDFNAPHPSWGYHYDSPKGRSLWEEWHSLHLNLLTDPAHPTRRGVGVARDTTPDLTFVGPGVNATWCNTLETFGSDHYVLEIVIQEPTRERLRSARLTDWDRFRTQRQASGTSQRITDISSWSATLLQHVADATTDIEVEKSVPSCDRHYAKLWARKRKLETLLQTRKWDKDIRRRLARVHTDIENYAIDLTRQNWNDICSQMDKAPNSKNTWQLLRHLLDPDGGKLQAKYQLERIFREYSGSSASLRQELINTYIRPGPVIPLPAYQGVGNPLLDAPITRAELILATTAAKANRAGSQLSPAVVQSEKLSVEMEPPARRFRFSIEADIFLLRKVREQDPYKAPSLWFTIAEKLSLVFGKPISARAIRERCDLLLAQFAIEDRVNLRKSGTEEQYGEKEQLLHEIFDVARSHGYRIRSGAARKAAGASACLSSSRIGRAECRVASAVRDSTAATLQAEAESGDDSTAFGQQKQRNMWSTNLRATAAVVTSPPERPSDVLGESSQSPLPQTNALQEDSTVGTRESSSAAGHGAGIGAAGFAPRARKGKKRTADRYLEFFERRFALEAETREREAAQEDRRLDIEERHLALQESQLQLDNNMHLQRVREFEEAHEERRQERAMLVQQNQLLVNVLQALVQKLEK</sequence>
<dbReference type="Gene3D" id="3.60.10.10">
    <property type="entry name" value="Endonuclease/exonuclease/phosphatase"/>
    <property type="match status" value="1"/>
</dbReference>
<dbReference type="Proteomes" id="UP000821837">
    <property type="component" value="Unassembled WGS sequence"/>
</dbReference>
<evidence type="ECO:0000256" key="1">
    <source>
        <dbReference type="PROSITE-ProRule" id="PRU00047"/>
    </source>
</evidence>
<dbReference type="VEuPathDB" id="VectorBase:RSAN_030986"/>
<evidence type="ECO:0000313" key="4">
    <source>
        <dbReference type="EMBL" id="KAH7934815.1"/>
    </source>
</evidence>
<feature type="domain" description="CCHC-type" evidence="3">
    <location>
        <begin position="256"/>
        <end position="269"/>
    </location>
</feature>
<dbReference type="GO" id="GO:0003676">
    <property type="term" value="F:nucleic acid binding"/>
    <property type="evidence" value="ECO:0007669"/>
    <property type="project" value="InterPro"/>
</dbReference>
<evidence type="ECO:0000259" key="3">
    <source>
        <dbReference type="PROSITE" id="PS50158"/>
    </source>
</evidence>
<dbReference type="GO" id="GO:0008270">
    <property type="term" value="F:zinc ion binding"/>
    <property type="evidence" value="ECO:0007669"/>
    <property type="project" value="UniProtKB-KW"/>
</dbReference>
<name>A0A9D4SMW0_RHISA</name>
<dbReference type="PANTHER" id="PTHR37558">
    <property type="entry name" value="HTH CENPB-TYPE DOMAIN-CONTAINING PROTEIN"/>
    <property type="match status" value="1"/>
</dbReference>
<dbReference type="EMBL" id="JABSTV010001255">
    <property type="protein sequence ID" value="KAH7934815.1"/>
    <property type="molecule type" value="Genomic_DNA"/>
</dbReference>